<dbReference type="PRINTS" id="PR00162">
    <property type="entry name" value="RIESKE"/>
</dbReference>
<keyword evidence="10" id="KW-0732">Signal</keyword>
<dbReference type="InterPro" id="IPR036922">
    <property type="entry name" value="Rieske_2Fe-2S_sf"/>
</dbReference>
<keyword evidence="13" id="KW-1185">Reference proteome</keyword>
<protein>
    <recommendedName>
        <fullName evidence="2">Cytochrome bc1 complex Rieske iron-sulfur subunit</fullName>
    </recommendedName>
    <alternativeName>
        <fullName evidence="8">Cytochrome bc1 reductase complex subunit QcrA</fullName>
    </alternativeName>
</protein>
<evidence type="ECO:0000313" key="12">
    <source>
        <dbReference type="EMBL" id="UWP84448.1"/>
    </source>
</evidence>
<evidence type="ECO:0000259" key="11">
    <source>
        <dbReference type="PROSITE" id="PS51296"/>
    </source>
</evidence>
<gene>
    <name evidence="12" type="ORF">Dfulv_09510</name>
</gene>
<keyword evidence="7" id="KW-1015">Disulfide bond</keyword>
<dbReference type="Proteomes" id="UP001059617">
    <property type="component" value="Chromosome"/>
</dbReference>
<dbReference type="RefSeq" id="WP_259862307.1">
    <property type="nucleotide sequence ID" value="NZ_BAAAST010000005.1"/>
</dbReference>
<keyword evidence="3" id="KW-0001">2Fe-2S</keyword>
<feature type="signal peptide" evidence="10">
    <location>
        <begin position="1"/>
        <end position="23"/>
    </location>
</feature>
<dbReference type="InterPro" id="IPR014349">
    <property type="entry name" value="Rieske_Fe-S_prot"/>
</dbReference>
<dbReference type="EMBL" id="CP073720">
    <property type="protein sequence ID" value="UWP84448.1"/>
    <property type="molecule type" value="Genomic_DNA"/>
</dbReference>
<accession>A0ABY5W6W6</accession>
<dbReference type="PROSITE" id="PS51257">
    <property type="entry name" value="PROKAR_LIPOPROTEIN"/>
    <property type="match status" value="1"/>
</dbReference>
<dbReference type="Gene3D" id="2.102.10.10">
    <property type="entry name" value="Rieske [2Fe-2S] iron-sulphur domain"/>
    <property type="match status" value="1"/>
</dbReference>
<evidence type="ECO:0000256" key="2">
    <source>
        <dbReference type="ARBA" id="ARBA00015816"/>
    </source>
</evidence>
<evidence type="ECO:0000256" key="4">
    <source>
        <dbReference type="ARBA" id="ARBA00022723"/>
    </source>
</evidence>
<evidence type="ECO:0000256" key="7">
    <source>
        <dbReference type="ARBA" id="ARBA00023157"/>
    </source>
</evidence>
<comment type="function">
    <text evidence="1">Iron-sulfur subunit of the cytochrome bc1 complex, an essential component of the respiratory electron transport chain required for ATP synthesis. The bc1 complex catalyzes the oxidation of menaquinol and the reduction of cytochrome c in the respiratory chain. The bc1 complex operates through a Q-cycle mechanism that couples electron transfer to generation of the proton gradient that drives ATP synthesis.</text>
</comment>
<dbReference type="SUPFAM" id="SSF50022">
    <property type="entry name" value="ISP domain"/>
    <property type="match status" value="1"/>
</dbReference>
<sequence>MSDTTRRAVLAGAAGVTAATVLAACGDDASDTGSTGNAGNGATGGAAAGGPLASKADIPVGGGKIFTDGGGVVVTQPTSGQFKAFSSICTHQQCVVSEVTDGTIHCKCHGSTFSAADGSVTNGPATKGLPEKQLKIDGDTIALA</sequence>
<dbReference type="PROSITE" id="PS51318">
    <property type="entry name" value="TAT"/>
    <property type="match status" value="1"/>
</dbReference>
<dbReference type="InterPro" id="IPR005805">
    <property type="entry name" value="Rieske_Fe-S_prot_C"/>
</dbReference>
<keyword evidence="5" id="KW-0408">Iron</keyword>
<dbReference type="InterPro" id="IPR017941">
    <property type="entry name" value="Rieske_2Fe-2S"/>
</dbReference>
<dbReference type="Pfam" id="PF00355">
    <property type="entry name" value="Rieske"/>
    <property type="match status" value="1"/>
</dbReference>
<evidence type="ECO:0000256" key="5">
    <source>
        <dbReference type="ARBA" id="ARBA00023004"/>
    </source>
</evidence>
<organism evidence="12 13">
    <name type="scientific">Dactylosporangium fulvum</name>
    <dbReference type="NCBI Taxonomy" id="53359"/>
    <lineage>
        <taxon>Bacteria</taxon>
        <taxon>Bacillati</taxon>
        <taxon>Actinomycetota</taxon>
        <taxon>Actinomycetes</taxon>
        <taxon>Micromonosporales</taxon>
        <taxon>Micromonosporaceae</taxon>
        <taxon>Dactylosporangium</taxon>
    </lineage>
</organism>
<proteinExistence type="predicted"/>
<keyword evidence="4" id="KW-0479">Metal-binding</keyword>
<evidence type="ECO:0000313" key="13">
    <source>
        <dbReference type="Proteomes" id="UP001059617"/>
    </source>
</evidence>
<evidence type="ECO:0000256" key="6">
    <source>
        <dbReference type="ARBA" id="ARBA00023014"/>
    </source>
</evidence>
<feature type="chain" id="PRO_5047233742" description="Cytochrome bc1 complex Rieske iron-sulfur subunit" evidence="10">
    <location>
        <begin position="24"/>
        <end position="144"/>
    </location>
</feature>
<dbReference type="PROSITE" id="PS51296">
    <property type="entry name" value="RIESKE"/>
    <property type="match status" value="1"/>
</dbReference>
<evidence type="ECO:0000256" key="3">
    <source>
        <dbReference type="ARBA" id="ARBA00022714"/>
    </source>
</evidence>
<keyword evidence="6" id="KW-0411">Iron-sulfur</keyword>
<evidence type="ECO:0000256" key="9">
    <source>
        <dbReference type="ARBA" id="ARBA00034078"/>
    </source>
</evidence>
<feature type="domain" description="Rieske" evidence="11">
    <location>
        <begin position="50"/>
        <end position="143"/>
    </location>
</feature>
<comment type="cofactor">
    <cofactor evidence="9">
        <name>[2Fe-2S] cluster</name>
        <dbReference type="ChEBI" id="CHEBI:190135"/>
    </cofactor>
</comment>
<reference evidence="12" key="1">
    <citation type="submission" date="2021-04" db="EMBL/GenBank/DDBJ databases">
        <authorList>
            <person name="Hartkoorn R.C."/>
            <person name="Beaudoing E."/>
            <person name="Hot D."/>
        </authorList>
    </citation>
    <scope>NUCLEOTIDE SEQUENCE</scope>
    <source>
        <strain evidence="12">NRRL B-16292</strain>
    </source>
</reference>
<evidence type="ECO:0000256" key="10">
    <source>
        <dbReference type="SAM" id="SignalP"/>
    </source>
</evidence>
<evidence type="ECO:0000256" key="1">
    <source>
        <dbReference type="ARBA" id="ARBA00002494"/>
    </source>
</evidence>
<reference evidence="12" key="2">
    <citation type="submission" date="2022-09" db="EMBL/GenBank/DDBJ databases">
        <title>Biosynthetic gene clusters of Dactylosporangioum fulvum.</title>
        <authorList>
            <person name="Caradec T."/>
        </authorList>
    </citation>
    <scope>NUCLEOTIDE SEQUENCE</scope>
    <source>
        <strain evidence="12">NRRL B-16292</strain>
    </source>
</reference>
<dbReference type="CDD" id="cd03467">
    <property type="entry name" value="Rieske"/>
    <property type="match status" value="1"/>
</dbReference>
<dbReference type="PANTHER" id="PTHR10134">
    <property type="entry name" value="CYTOCHROME B-C1 COMPLEX SUBUNIT RIESKE, MITOCHONDRIAL"/>
    <property type="match status" value="1"/>
</dbReference>
<evidence type="ECO:0000256" key="8">
    <source>
        <dbReference type="ARBA" id="ARBA00029586"/>
    </source>
</evidence>
<dbReference type="InterPro" id="IPR006311">
    <property type="entry name" value="TAT_signal"/>
</dbReference>
<name>A0ABY5W6W6_9ACTN</name>